<reference evidence="4" key="1">
    <citation type="submission" date="2017-02" db="EMBL/GenBank/DDBJ databases">
        <authorList>
            <person name="Daims H."/>
        </authorList>
    </citation>
    <scope>NUCLEOTIDE SEQUENCE [LARGE SCALE GENOMIC DNA]</scope>
</reference>
<organism evidence="3 4">
    <name type="scientific">Crenothrix polyspora</name>
    <dbReference type="NCBI Taxonomy" id="360316"/>
    <lineage>
        <taxon>Bacteria</taxon>
        <taxon>Pseudomonadati</taxon>
        <taxon>Pseudomonadota</taxon>
        <taxon>Gammaproteobacteria</taxon>
        <taxon>Methylococcales</taxon>
        <taxon>Crenotrichaceae</taxon>
        <taxon>Crenothrix</taxon>
    </lineage>
</organism>
<keyword evidence="4" id="KW-1185">Reference proteome</keyword>
<dbReference type="RefSeq" id="WP_218780298.1">
    <property type="nucleotide sequence ID" value="NZ_FUKJ01000265.1"/>
</dbReference>
<feature type="domain" description="Tll0287-like" evidence="2">
    <location>
        <begin position="35"/>
        <end position="188"/>
    </location>
</feature>
<evidence type="ECO:0000313" key="4">
    <source>
        <dbReference type="Proteomes" id="UP000195442"/>
    </source>
</evidence>
<evidence type="ECO:0000313" key="3">
    <source>
        <dbReference type="EMBL" id="SJM93512.1"/>
    </source>
</evidence>
<name>A0A1R4HB76_9GAMM</name>
<dbReference type="AlphaFoldDB" id="A0A1R4HB76"/>
<dbReference type="Proteomes" id="UP000195442">
    <property type="component" value="Unassembled WGS sequence"/>
</dbReference>
<protein>
    <recommendedName>
        <fullName evidence="2">Tll0287-like domain-containing protein</fullName>
    </recommendedName>
</protein>
<gene>
    <name evidence="3" type="ORF">CRENPOLYSF2_3370005</name>
</gene>
<evidence type="ECO:0000259" key="2">
    <source>
        <dbReference type="Pfam" id="PF11845"/>
    </source>
</evidence>
<dbReference type="Pfam" id="PF11845">
    <property type="entry name" value="Tll0287-like"/>
    <property type="match status" value="1"/>
</dbReference>
<dbReference type="InterPro" id="IPR021796">
    <property type="entry name" value="Tll0287-like_dom"/>
</dbReference>
<accession>A0A1R4HB76</accession>
<dbReference type="EMBL" id="FUKJ01000265">
    <property type="protein sequence ID" value="SJM93512.1"/>
    <property type="molecule type" value="Genomic_DNA"/>
</dbReference>
<sequence length="190" mass="21128">MNICFYFKKITLLGAIPMLLAGCQQQQSGGVNPQSMADAIHTVIQSDRTAYTKLIVNRLAFDEKVIKVSEHWQDDKALVLPAQMFRAGAEIAAESQNKFSYSLLSEWPLNKQNAAKTEIEKQGLKQVGETATNFYAEEKLGDKHFFTAVYPDVAVAEACVQCHNKYPDTPKKDFKLGDVMGGVVVRIPLD</sequence>
<feature type="chain" id="PRO_5012503782" description="Tll0287-like domain-containing protein" evidence="1">
    <location>
        <begin position="22"/>
        <end position="190"/>
    </location>
</feature>
<feature type="signal peptide" evidence="1">
    <location>
        <begin position="1"/>
        <end position="21"/>
    </location>
</feature>
<proteinExistence type="predicted"/>
<keyword evidence="1" id="KW-0732">Signal</keyword>
<evidence type="ECO:0000256" key="1">
    <source>
        <dbReference type="SAM" id="SignalP"/>
    </source>
</evidence>